<comment type="caution">
    <text evidence="9">The sequence shown here is derived from an EMBL/GenBank/DDBJ whole genome shotgun (WGS) entry which is preliminary data.</text>
</comment>
<sequence>MALADIRGGTRNDTGIAAALSQLAARFGQRFQMGEAIRAQHAHTTTYIPAQLPDGVVFVENTEDVKAVVTICAALKVPVIPFGTGSSLEGQVNAPEGGISIDFSNMKRVLSVNAEDLDCTVEPGITREELNTYLRDTGLFFPIDPGANASIGGMASTRASGTNAVRYGTMKDNVLAVTAVTATGEEIRTARRARKSSAGYDLTRLFVGAEGTLGVLTSVTLRLQGIPAVIAGGICGFPTLKDACNAVIMTIQLGIPVARIELLNTLQIKACNAYSGLSLPEQPTLFVEFHGNEESVGLQSEEFGAIVAECGGGAFQWSADADERAKLWKARHNVYWASKALRPGYEAIATDVCVPISRLADCVAETERDIEDHGLLAPIVGHAGDGNFHVCVVFDDKDPVHIERVEAFVDRLAARALSMDGTCTGEHGIGQGKQRFLPQELGGAVHLMQQIKHALDPDNIMNPGKIFSSPPAI</sequence>
<dbReference type="EC" id="1.1.2.4" evidence="7"/>
<protein>
    <recommendedName>
        <fullName evidence="7">D-lactate dehydrogenase (cytochrome)</fullName>
        <ecNumber evidence="7">1.1.2.4</ecNumber>
    </recommendedName>
</protein>
<evidence type="ECO:0000256" key="4">
    <source>
        <dbReference type="ARBA" id="ARBA00022827"/>
    </source>
</evidence>
<dbReference type="InterPro" id="IPR016171">
    <property type="entry name" value="Vanillyl_alc_oxidase_C-sub2"/>
</dbReference>
<dbReference type="Pfam" id="PF02913">
    <property type="entry name" value="FAD-oxidase_C"/>
    <property type="match status" value="1"/>
</dbReference>
<keyword evidence="6" id="KW-0560">Oxidoreductase</keyword>
<comment type="cofactor">
    <cofactor evidence="1">
        <name>FAD</name>
        <dbReference type="ChEBI" id="CHEBI:57692"/>
    </cofactor>
</comment>
<evidence type="ECO:0000256" key="5">
    <source>
        <dbReference type="ARBA" id="ARBA00022946"/>
    </source>
</evidence>
<gene>
    <name evidence="9" type="ORF">MKI86_05775</name>
</gene>
<dbReference type="Gene3D" id="1.10.45.10">
    <property type="entry name" value="Vanillyl-alcohol Oxidase, Chain A, domain 4"/>
    <property type="match status" value="1"/>
</dbReference>
<evidence type="ECO:0000256" key="6">
    <source>
        <dbReference type="ARBA" id="ARBA00023002"/>
    </source>
</evidence>
<keyword evidence="3" id="KW-0285">Flavoprotein</keyword>
<proteinExistence type="inferred from homology"/>
<dbReference type="SUPFAM" id="SSF55103">
    <property type="entry name" value="FAD-linked oxidases, C-terminal domain"/>
    <property type="match status" value="1"/>
</dbReference>
<dbReference type="InterPro" id="IPR016164">
    <property type="entry name" value="FAD-linked_Oxase-like_C"/>
</dbReference>
<keyword evidence="4" id="KW-0274">FAD</keyword>
<dbReference type="Gene3D" id="3.30.465.10">
    <property type="match status" value="1"/>
</dbReference>
<dbReference type="InterPro" id="IPR016166">
    <property type="entry name" value="FAD-bd_PCMH"/>
</dbReference>
<organism evidence="9 10">
    <name type="scientific">Shinella sedimenti</name>
    <dbReference type="NCBI Taxonomy" id="2919913"/>
    <lineage>
        <taxon>Bacteria</taxon>
        <taxon>Pseudomonadati</taxon>
        <taxon>Pseudomonadota</taxon>
        <taxon>Alphaproteobacteria</taxon>
        <taxon>Hyphomicrobiales</taxon>
        <taxon>Rhizobiaceae</taxon>
        <taxon>Shinella</taxon>
    </lineage>
</organism>
<dbReference type="Pfam" id="PF01565">
    <property type="entry name" value="FAD_binding_4"/>
    <property type="match status" value="1"/>
</dbReference>
<dbReference type="RefSeq" id="WP_241598542.1">
    <property type="nucleotide sequence ID" value="NZ_JAKVIN010000002.1"/>
</dbReference>
<dbReference type="InterPro" id="IPR036318">
    <property type="entry name" value="FAD-bd_PCMH-like_sf"/>
</dbReference>
<dbReference type="PANTHER" id="PTHR11748:SF111">
    <property type="entry name" value="D-LACTATE DEHYDROGENASE, MITOCHONDRIAL-RELATED"/>
    <property type="match status" value="1"/>
</dbReference>
<evidence type="ECO:0000256" key="2">
    <source>
        <dbReference type="ARBA" id="ARBA00008000"/>
    </source>
</evidence>
<comment type="similarity">
    <text evidence="2">Belongs to the FAD-binding oxidoreductase/transferase type 4 family.</text>
</comment>
<dbReference type="Proteomes" id="UP001201844">
    <property type="component" value="Unassembled WGS sequence"/>
</dbReference>
<keyword evidence="10" id="KW-1185">Reference proteome</keyword>
<keyword evidence="5" id="KW-0809">Transit peptide</keyword>
<dbReference type="InterPro" id="IPR004113">
    <property type="entry name" value="FAD-bd_oxidored_4_C"/>
</dbReference>
<dbReference type="InterPro" id="IPR016169">
    <property type="entry name" value="FAD-bd_PCMH_sub2"/>
</dbReference>
<accession>A0ABT0CJ51</accession>
<evidence type="ECO:0000256" key="3">
    <source>
        <dbReference type="ARBA" id="ARBA00022630"/>
    </source>
</evidence>
<dbReference type="SUPFAM" id="SSF56176">
    <property type="entry name" value="FAD-binding/transporter-associated domain-like"/>
    <property type="match status" value="1"/>
</dbReference>
<dbReference type="EMBL" id="JAKVIN010000002">
    <property type="protein sequence ID" value="MCJ8148638.1"/>
    <property type="molecule type" value="Genomic_DNA"/>
</dbReference>
<evidence type="ECO:0000256" key="1">
    <source>
        <dbReference type="ARBA" id="ARBA00001974"/>
    </source>
</evidence>
<dbReference type="InterPro" id="IPR006094">
    <property type="entry name" value="Oxid_FAD_bind_N"/>
</dbReference>
<dbReference type="PROSITE" id="PS51387">
    <property type="entry name" value="FAD_PCMH"/>
    <property type="match status" value="1"/>
</dbReference>
<reference evidence="9 10" key="1">
    <citation type="submission" date="2022-02" db="EMBL/GenBank/DDBJ databases">
        <title>Shinella B3.7 sp. nov., isolated from Sediment (Zhairuo Island).</title>
        <authorList>
            <person name="Chen G."/>
        </authorList>
    </citation>
    <scope>NUCLEOTIDE SEQUENCE [LARGE SCALE GENOMIC DNA]</scope>
    <source>
        <strain evidence="9 10">B3.7</strain>
    </source>
</reference>
<dbReference type="Gene3D" id="3.30.70.2740">
    <property type="match status" value="1"/>
</dbReference>
<name>A0ABT0CJ51_9HYPH</name>
<evidence type="ECO:0000256" key="7">
    <source>
        <dbReference type="ARBA" id="ARBA00038897"/>
    </source>
</evidence>
<feature type="domain" description="FAD-binding PCMH-type" evidence="8">
    <location>
        <begin position="49"/>
        <end position="226"/>
    </location>
</feature>
<evidence type="ECO:0000313" key="10">
    <source>
        <dbReference type="Proteomes" id="UP001201844"/>
    </source>
</evidence>
<evidence type="ECO:0000313" key="9">
    <source>
        <dbReference type="EMBL" id="MCJ8148638.1"/>
    </source>
</evidence>
<evidence type="ECO:0000259" key="8">
    <source>
        <dbReference type="PROSITE" id="PS51387"/>
    </source>
</evidence>
<dbReference type="PANTHER" id="PTHR11748">
    <property type="entry name" value="D-LACTATE DEHYDROGENASE"/>
    <property type="match status" value="1"/>
</dbReference>